<dbReference type="Gene3D" id="3.40.50.1820">
    <property type="entry name" value="alpha/beta hydrolase"/>
    <property type="match status" value="1"/>
</dbReference>
<dbReference type="Pfam" id="PF12262">
    <property type="entry name" value="Lipase_bact_N"/>
    <property type="match status" value="1"/>
</dbReference>
<protein>
    <submittedName>
        <fullName evidence="2">Lysophospholipase VolA</fullName>
    </submittedName>
</protein>
<reference evidence="2" key="1">
    <citation type="submission" date="2019-09" db="EMBL/GenBank/DDBJ databases">
        <authorList>
            <person name="Hjerde E."/>
        </authorList>
    </citation>
    <scope>NUCLEOTIDE SEQUENCE</scope>
    <source>
        <strain evidence="2">06/09/160</strain>
    </source>
</reference>
<dbReference type="InterPro" id="IPR020009">
    <property type="entry name" value="VolA/Pla-1/cef"/>
</dbReference>
<dbReference type="InterPro" id="IPR029058">
    <property type="entry name" value="AB_hydrolase_fold"/>
</dbReference>
<dbReference type="AlphaFoldDB" id="A0A5Q4ZXQ1"/>
<accession>A0A5Q4ZXQ1</accession>
<dbReference type="SUPFAM" id="SSF53474">
    <property type="entry name" value="alpha/beta-Hydrolases"/>
    <property type="match status" value="1"/>
</dbReference>
<organism evidence="2">
    <name type="scientific">Aliivibrio wodanis</name>
    <dbReference type="NCBI Taxonomy" id="80852"/>
    <lineage>
        <taxon>Bacteria</taxon>
        <taxon>Pseudomonadati</taxon>
        <taxon>Pseudomonadota</taxon>
        <taxon>Gammaproteobacteria</taxon>
        <taxon>Vibrionales</taxon>
        <taxon>Vibrionaceae</taxon>
        <taxon>Aliivibrio</taxon>
    </lineage>
</organism>
<gene>
    <name evidence="2" type="primary">volA</name>
    <name evidence="2" type="ORF">AW0309160_03394</name>
</gene>
<evidence type="ECO:0000259" key="1">
    <source>
        <dbReference type="Pfam" id="PF12262"/>
    </source>
</evidence>
<dbReference type="EMBL" id="LR721751">
    <property type="protein sequence ID" value="VVV05911.1"/>
    <property type="molecule type" value="Genomic_DNA"/>
</dbReference>
<feature type="domain" description="Bacterial virulence factor lipase N-terminal" evidence="1">
    <location>
        <begin position="34"/>
        <end position="268"/>
    </location>
</feature>
<proteinExistence type="predicted"/>
<dbReference type="InterPro" id="IPR025920">
    <property type="entry name" value="Lipase_bact_N"/>
</dbReference>
<dbReference type="NCBIfam" id="TIGR03502">
    <property type="entry name" value="lipase_Pla1_cef"/>
    <property type="match status" value="1"/>
</dbReference>
<sequence>MNNIFKISLITSAILLAGCGDDTNSSGASTTPQYEDYIQDSLAQDTNIKFNLSGKNISVPLPSFALMDATDGTLGLPTDGNNDLTNPYAAMNTVDGWSTSMPIIMEFEGVGLADGNPQSGVYIIKIDKSLTSAEAPGIEKILVAGTDFDIYSSAMTDSFTISFRDSLDSGSEYILALSNELTDVDNDPVGMSSSYAALKSKTTTYTKGSLAQAQQVTQGVEQIFAGANAVGAINLNHESIIYSTWFSTQSVGASIYSTKAASAAGIGAKDLSLVWKGSANPNNVDLTAAYTMSFETAKDYVVALTEDDDYTTFFGQSNKDFLLTQYQSSPYNGTVNVTQGFVQLPYYLETSQAEWNSQPFESAMPSLAKVSSALSSEADAATIVQQLMAANIDPSLLATDPAEQLKLVGVDLTKADGTVLDEERVITRYAPVPKIKALHDVEFLLFTPKTLPTAGTMPIVIYQHGITSAKENAYHFAANLVNQGIAVIGIDLPLHGTRSLDGILNERSANVNLLAYLNLSNLPVARDNVRQSILDIMGLRASLSVSQGLGIFNHTELATAANTTVTNPRFVGHSLGGITGVSAVAQANKTIGDVAGDAIYKFSSAAFENAGGQIATLLLGSESFGSTIKHTVAISGDAKYAAYASDVCQTNNYDAAMCLGSYLTTNPDQGMVLATLFNQFAYAGQTVLDTIDPFTNASDLLNDSGLVLPVYMSQANSDATVPNDVINDPMIGTAPFSGTEPLAKKLGLNTLTASSNTPTGVSDFAKFNDVAQHSTFIAPQSTANPQEDYNHHMEMQMQLGDFLIDNKLDSVTNSTVLE</sequence>
<name>A0A5Q4ZXQ1_9GAMM</name>
<evidence type="ECO:0000313" key="2">
    <source>
        <dbReference type="EMBL" id="VVV05911.1"/>
    </source>
</evidence>
<dbReference type="PROSITE" id="PS51257">
    <property type="entry name" value="PROKAR_LIPOPROTEIN"/>
    <property type="match status" value="1"/>
</dbReference>